<keyword evidence="8" id="KW-1185">Reference proteome</keyword>
<evidence type="ECO:0000256" key="4">
    <source>
        <dbReference type="ARBA" id="ARBA00023242"/>
    </source>
</evidence>
<evidence type="ECO:0000256" key="2">
    <source>
        <dbReference type="ARBA" id="ARBA00022499"/>
    </source>
</evidence>
<dbReference type="GO" id="GO:0036297">
    <property type="term" value="P:interstrand cross-link repair"/>
    <property type="evidence" value="ECO:0007669"/>
    <property type="project" value="TreeGrafter"/>
</dbReference>
<feature type="region of interest" description="Disordered" evidence="6">
    <location>
        <begin position="1373"/>
        <end position="1417"/>
    </location>
</feature>
<feature type="compositionally biased region" description="Basic and acidic residues" evidence="6">
    <location>
        <begin position="21"/>
        <end position="30"/>
    </location>
</feature>
<protein>
    <recommendedName>
        <fullName evidence="9">Fanconi anemia group D2 protein</fullName>
    </recommendedName>
</protein>
<dbReference type="GO" id="GO:1990918">
    <property type="term" value="P:double-strand break repair involved in meiotic recombination"/>
    <property type="evidence" value="ECO:0007669"/>
    <property type="project" value="TreeGrafter"/>
</dbReference>
<dbReference type="GO" id="GO:0005634">
    <property type="term" value="C:nucleus"/>
    <property type="evidence" value="ECO:0007669"/>
    <property type="project" value="UniProtKB-SubCell"/>
</dbReference>
<dbReference type="GO" id="GO:0007129">
    <property type="term" value="P:homologous chromosome pairing at meiosis"/>
    <property type="evidence" value="ECO:0007669"/>
    <property type="project" value="TreeGrafter"/>
</dbReference>
<feature type="compositionally biased region" description="Acidic residues" evidence="6">
    <location>
        <begin position="1390"/>
        <end position="1402"/>
    </location>
</feature>
<feature type="compositionally biased region" description="Low complexity" evidence="6">
    <location>
        <begin position="887"/>
        <end position="901"/>
    </location>
</feature>
<evidence type="ECO:0000256" key="5">
    <source>
        <dbReference type="ARBA" id="ARBA00093456"/>
    </source>
</evidence>
<dbReference type="EnsemblMetazoa" id="PPAI004536-RA">
    <property type="protein sequence ID" value="PPAI004536-PA"/>
    <property type="gene ID" value="PPAI004536"/>
</dbReference>
<dbReference type="PANTHER" id="PTHR32086:SF0">
    <property type="entry name" value="FANCONI ANEMIA GROUP D2 PROTEIN"/>
    <property type="match status" value="1"/>
</dbReference>
<sequence length="1417" mass="160281">MYKSKRYRSGTGASLSGLAKKPKEAEKSERSGSGILTQRNKSPARDDLDDDIFGSQSSIPSSQPPSQRRYVSQRSNMNVALSQLSGQVPAGNSRVPDTYYEYVLQKCGANADYPTNISKFIKGFKTVVANDNLLSKTLSVCIVSLPNSNGLPQSQESLMKNLLMVDFLQEELLSVLLERMQELAKKASGCEMISCILVMSLSQLKFINKIKHGDIIFRKIIDILESSPMEVKQIIIKHLDDVIEVRKHSEIVRKLMGMLTEDEEFLNGSTMDAFENMRLSTALLSELKERIFQYIDRGAPIALYPKFTKLLLKYNEENALPDLISSIRAHLVWGKASRKDLSESQKGVFSHIKISLMRSTKLSDLWVKAIKNSTLPEEHYPLDFVILVTMMEMNDDRSATIETLIRKKFSEEFFTKRLLKDVVTQFPDFVVEHLGIFLEIADHLFRSKEKIWEIGKLAFKFAFGIDACNRKVILSKLVGLVCEKTDPEVKTRALLMLSEIRVKYFAELQNNGMQLLLIQENIGGIGLMQYRILMDILCSIAYPMLPATGPEEFVHEIDMLVKKQLANSSISVIRLGIIGAVKTIGHLIWHGSEEEANHGFDPNQTIQSTNEFPEGPIREAAVLCEMVLKVASGNCADSLAMCYDELALVFSNKLSTSDSKNFPNRKFLNWMSESLVDKFTSNFTFDGIPSYHEMEFIQKYCLINEEDNESMSINIGGLTIRPPQRLESSITVLCPLFNLLRVLQFRLDKGNLESLYGLCGFGIILPEHVGSLEDLDLFDECDPTTSKSILDMYFHTANWFREIIGAFSCQQEYQIRQQVLTRLTELIRIENQVRRLLKIAPNTYIAPNATFIATQEKPQAHVFKKPAPVKSVAGSSKRGGQKRSADSSDSQSVLSAASKSQDTTNMSKTRSDPKRMDFATSYGPRENYRQLDLDILLLLESQFLTLHTLPEEKIGTCIGLQEYRFIVEDLVLKLESFVGIRKIHGNQMQLIISPDALIHDLITMLPQIQQHFAEIAKEVDKGQVAAEEILESHHLYNENINSLKVCFAITLRLYATLFSWSGFSEHTDLLQRGLQVIAESSETDVKILASAAIKNVVGNEKLALEIRSALQIVYLVVTLTKIAENREEDRDILNNLYENLLSRRWYTCTGGIERGGEFNIFLSELLKGIFKGADFKQLTAQIVWIRREIPMLKNRDDTLKTFPGFTKSNFTYLFRALCTTLVDILMRKLSDKLSHSGNLKMWESVASVLDSLREIVKVINVAGNNLIFLKNANAILKAFLQHGIPLIENCFNKRQEQVMKIIRDLQDTTRFLNSLCCHSKLANHTAVAGQIPFVRETLEKLVFHVKRVLTTNQCSSAFWVGILRNRNIQGEVIPREQTLDDGDSDRTEDVLPEDEEMSEVAEDGNSSDSSDSRSRLL</sequence>
<keyword evidence="4" id="KW-0539">Nucleus</keyword>
<evidence type="ECO:0000256" key="6">
    <source>
        <dbReference type="SAM" id="MobiDB-lite"/>
    </source>
</evidence>
<evidence type="ECO:0000256" key="3">
    <source>
        <dbReference type="ARBA" id="ARBA00022843"/>
    </source>
</evidence>
<dbReference type="GO" id="GO:0000793">
    <property type="term" value="C:condensed chromosome"/>
    <property type="evidence" value="ECO:0007669"/>
    <property type="project" value="TreeGrafter"/>
</dbReference>
<accession>A0A1B0DA31</accession>
<reference evidence="7" key="1">
    <citation type="submission" date="2022-08" db="UniProtKB">
        <authorList>
            <consortium name="EnsemblMetazoa"/>
        </authorList>
    </citation>
    <scope>IDENTIFICATION</scope>
    <source>
        <strain evidence="7">Israel</strain>
    </source>
</reference>
<dbReference type="Pfam" id="PF14631">
    <property type="entry name" value="FancD2"/>
    <property type="match status" value="2"/>
</dbReference>
<dbReference type="GO" id="GO:0070182">
    <property type="term" value="F:DNA polymerase binding"/>
    <property type="evidence" value="ECO:0007669"/>
    <property type="project" value="TreeGrafter"/>
</dbReference>
<comment type="similarity">
    <text evidence="5">Belongs to the Fanconi anemia protein FANCD2 family.</text>
</comment>
<dbReference type="GO" id="GO:0031573">
    <property type="term" value="P:mitotic intra-S DNA damage checkpoint signaling"/>
    <property type="evidence" value="ECO:0007669"/>
    <property type="project" value="TreeGrafter"/>
</dbReference>
<comment type="subcellular location">
    <subcellularLocation>
        <location evidence="1">Nucleus</location>
    </subcellularLocation>
</comment>
<dbReference type="VEuPathDB" id="VectorBase:PPAPM1_003604"/>
<evidence type="ECO:0000313" key="8">
    <source>
        <dbReference type="Proteomes" id="UP000092462"/>
    </source>
</evidence>
<dbReference type="EMBL" id="AJVK01013169">
    <property type="status" value="NOT_ANNOTATED_CDS"/>
    <property type="molecule type" value="Genomic_DNA"/>
</dbReference>
<name>A0A1B0DA31_PHLPP</name>
<evidence type="ECO:0000313" key="7">
    <source>
        <dbReference type="EnsemblMetazoa" id="PPAI004536-PA"/>
    </source>
</evidence>
<proteinExistence type="inferred from homology"/>
<evidence type="ECO:0008006" key="9">
    <source>
        <dbReference type="Google" id="ProtNLM"/>
    </source>
</evidence>
<dbReference type="PANTHER" id="PTHR32086">
    <property type="entry name" value="FANCONI ANEMIA GROUP D2 PROTEIN"/>
    <property type="match status" value="1"/>
</dbReference>
<dbReference type="VEuPathDB" id="VectorBase:PPAI004536"/>
<dbReference type="InterPro" id="IPR029448">
    <property type="entry name" value="FANCD2"/>
</dbReference>
<feature type="region of interest" description="Disordered" evidence="6">
    <location>
        <begin position="1"/>
        <end position="72"/>
    </location>
</feature>
<dbReference type="Proteomes" id="UP000092462">
    <property type="component" value="Unassembled WGS sequence"/>
</dbReference>
<organism evidence="7 8">
    <name type="scientific">Phlebotomus papatasi</name>
    <name type="common">Sandfly</name>
    <dbReference type="NCBI Taxonomy" id="29031"/>
    <lineage>
        <taxon>Eukaryota</taxon>
        <taxon>Metazoa</taxon>
        <taxon>Ecdysozoa</taxon>
        <taxon>Arthropoda</taxon>
        <taxon>Hexapoda</taxon>
        <taxon>Insecta</taxon>
        <taxon>Pterygota</taxon>
        <taxon>Neoptera</taxon>
        <taxon>Endopterygota</taxon>
        <taxon>Diptera</taxon>
        <taxon>Nematocera</taxon>
        <taxon>Psychodoidea</taxon>
        <taxon>Psychodidae</taxon>
        <taxon>Phlebotomus</taxon>
        <taxon>Phlebotomus</taxon>
    </lineage>
</organism>
<evidence type="ECO:0000256" key="1">
    <source>
        <dbReference type="ARBA" id="ARBA00004123"/>
    </source>
</evidence>
<keyword evidence="3" id="KW-0832">Ubl conjugation</keyword>
<keyword evidence="2" id="KW-1017">Isopeptide bond</keyword>
<feature type="region of interest" description="Disordered" evidence="6">
    <location>
        <begin position="863"/>
        <end position="921"/>
    </location>
</feature>
<feature type="compositionally biased region" description="Low complexity" evidence="6">
    <location>
        <begin position="55"/>
        <end position="72"/>
    </location>
</feature>
<feature type="compositionally biased region" description="Basic and acidic residues" evidence="6">
    <location>
        <begin position="1373"/>
        <end position="1389"/>
    </location>
</feature>